<comment type="function">
    <text evidence="22">Specifically methylates the N1 position of guanosine-37 in various cytoplasmic and mitochondrial tRNAs. Methylation is not dependent on the nature of the nucleoside 5' of the target nucleoside. This is the first step in the biosynthesis of wybutosine (yW), a modified base adjacent to the anticodon of tRNAs and required for accurate decoding.</text>
</comment>
<comment type="catalytic activity">
    <reaction evidence="1">
        <text>Hydrolysis of (1-&gt;3)-beta-D-glucosidic linkages in (1-&gt;3)-beta-D-glucans.</text>
        <dbReference type="EC" id="3.2.1.39"/>
    </reaction>
</comment>
<keyword evidence="9 22" id="KW-0808">Transferase</keyword>
<dbReference type="InterPro" id="IPR056744">
    <property type="entry name" value="TRM5/TYW2-like_N"/>
</dbReference>
<dbReference type="InterPro" id="IPR030382">
    <property type="entry name" value="MeTrfase_TRM5/TYW2"/>
</dbReference>
<dbReference type="InterPro" id="IPR025792">
    <property type="entry name" value="tRNA_Gua_MeTrfase_euk"/>
</dbReference>
<keyword evidence="10 22" id="KW-0949">S-adenosyl-L-methionine</keyword>
<evidence type="ECO:0000259" key="26">
    <source>
        <dbReference type="PROSITE" id="PS51684"/>
    </source>
</evidence>
<dbReference type="GO" id="GO:0030488">
    <property type="term" value="P:tRNA methylation"/>
    <property type="evidence" value="ECO:0007669"/>
    <property type="project" value="UniProtKB-UniRule"/>
</dbReference>
<feature type="binding site" evidence="22">
    <location>
        <position position="255"/>
    </location>
    <ligand>
        <name>S-adenosyl-L-methionine</name>
        <dbReference type="ChEBI" id="CHEBI:59789"/>
    </ligand>
</feature>
<keyword evidence="7 22" id="KW-0489">Methyltransferase</keyword>
<evidence type="ECO:0000256" key="22">
    <source>
        <dbReference type="HAMAP-Rule" id="MF_03152"/>
    </source>
</evidence>
<dbReference type="EC" id="2.1.1.228" evidence="22"/>
<dbReference type="OMA" id="FPVMIAH"/>
<dbReference type="Proteomes" id="UP000000226">
    <property type="component" value="Chromosome 3"/>
</dbReference>
<accession>V7CE25</accession>
<dbReference type="CDD" id="cd02440">
    <property type="entry name" value="AdoMet_MTases"/>
    <property type="match status" value="1"/>
</dbReference>
<dbReference type="InterPro" id="IPR056743">
    <property type="entry name" value="TRM5-TYW2-like_MTfase"/>
</dbReference>
<evidence type="ECO:0000256" key="18">
    <source>
        <dbReference type="ARBA" id="ARBA00023180"/>
    </source>
</evidence>
<evidence type="ECO:0000256" key="8">
    <source>
        <dbReference type="ARBA" id="ARBA00022622"/>
    </source>
</evidence>
<reference evidence="28" key="1">
    <citation type="journal article" date="2014" name="Nat. Genet.">
        <title>A reference genome for common bean and genome-wide analysis of dual domestications.</title>
        <authorList>
            <person name="Schmutz J."/>
            <person name="McClean P.E."/>
            <person name="Mamidi S."/>
            <person name="Wu G.A."/>
            <person name="Cannon S.B."/>
            <person name="Grimwood J."/>
            <person name="Jenkins J."/>
            <person name="Shu S."/>
            <person name="Song Q."/>
            <person name="Chavarro C."/>
            <person name="Torres-Torres M."/>
            <person name="Geffroy V."/>
            <person name="Moghaddam S.M."/>
            <person name="Gao D."/>
            <person name="Abernathy B."/>
            <person name="Barry K."/>
            <person name="Blair M."/>
            <person name="Brick M.A."/>
            <person name="Chovatia M."/>
            <person name="Gepts P."/>
            <person name="Goodstein D.M."/>
            <person name="Gonzales M."/>
            <person name="Hellsten U."/>
            <person name="Hyten D.L."/>
            <person name="Jia G."/>
            <person name="Kelly J.D."/>
            <person name="Kudrna D."/>
            <person name="Lee R."/>
            <person name="Richard M.M."/>
            <person name="Miklas P.N."/>
            <person name="Osorno J.M."/>
            <person name="Rodrigues J."/>
            <person name="Thareau V."/>
            <person name="Urrea C.A."/>
            <person name="Wang M."/>
            <person name="Yu Y."/>
            <person name="Zhang M."/>
            <person name="Wing R.A."/>
            <person name="Cregan P.B."/>
            <person name="Rokhsar D.S."/>
            <person name="Jackson S.A."/>
        </authorList>
    </citation>
    <scope>NUCLEOTIDE SEQUENCE [LARGE SCALE GENOMIC DNA]</scope>
    <source>
        <strain evidence="28">cv. G19833</strain>
    </source>
</reference>
<evidence type="ECO:0000256" key="19">
    <source>
        <dbReference type="ARBA" id="ARBA00023242"/>
    </source>
</evidence>
<dbReference type="PANTHER" id="PTHR32227">
    <property type="entry name" value="GLUCAN ENDO-1,3-BETA-GLUCOSIDASE BG1-RELATED-RELATED"/>
    <property type="match status" value="1"/>
</dbReference>
<name>V7CE25_PHAVU</name>
<evidence type="ECO:0000256" key="1">
    <source>
        <dbReference type="ARBA" id="ARBA00000382"/>
    </source>
</evidence>
<dbReference type="SUPFAM" id="SSF51445">
    <property type="entry name" value="(Trans)glycosidases"/>
    <property type="match status" value="1"/>
</dbReference>
<dbReference type="Gene3D" id="3.30.300.110">
    <property type="entry name" value="Met-10+ protein-like domains"/>
    <property type="match status" value="1"/>
</dbReference>
<keyword evidence="12" id="KW-0732">Signal</keyword>
<dbReference type="GO" id="GO:0005759">
    <property type="term" value="C:mitochondrial matrix"/>
    <property type="evidence" value="ECO:0007669"/>
    <property type="project" value="UniProtKB-SubCell"/>
</dbReference>
<comment type="subunit">
    <text evidence="22">Monomer.</text>
</comment>
<evidence type="ECO:0000256" key="14">
    <source>
        <dbReference type="ARBA" id="ARBA00022821"/>
    </source>
</evidence>
<keyword evidence="6 22" id="KW-0963">Cytoplasm</keyword>
<feature type="domain" description="SAM-dependent methyltransferase TRM5/TYW2-type" evidence="26">
    <location>
        <begin position="165"/>
        <end position="530"/>
    </location>
</feature>
<keyword evidence="14" id="KW-0611">Plant defense</keyword>
<dbReference type="STRING" id="3885.V7CE25"/>
<comment type="catalytic activity">
    <reaction evidence="22">
        <text>guanosine(37) in tRNA + S-adenosyl-L-methionine = N(1)-methylguanosine(37) in tRNA + S-adenosyl-L-homocysteine + H(+)</text>
        <dbReference type="Rhea" id="RHEA:36899"/>
        <dbReference type="Rhea" id="RHEA-COMP:10145"/>
        <dbReference type="Rhea" id="RHEA-COMP:10147"/>
        <dbReference type="ChEBI" id="CHEBI:15378"/>
        <dbReference type="ChEBI" id="CHEBI:57856"/>
        <dbReference type="ChEBI" id="CHEBI:59789"/>
        <dbReference type="ChEBI" id="CHEBI:73542"/>
        <dbReference type="ChEBI" id="CHEBI:74269"/>
        <dbReference type="EC" id="2.1.1.228"/>
    </reaction>
</comment>
<evidence type="ECO:0000313" key="28">
    <source>
        <dbReference type="Proteomes" id="UP000000226"/>
    </source>
</evidence>
<comment type="similarity">
    <text evidence="4">Belongs to the class I-like SAM-binding methyltransferase superfamily. TRM5/TYW2 family.</text>
</comment>
<evidence type="ECO:0000256" key="3">
    <source>
        <dbReference type="ARBA" id="ARBA00008773"/>
    </source>
</evidence>
<evidence type="ECO:0000256" key="2">
    <source>
        <dbReference type="ARBA" id="ARBA00004609"/>
    </source>
</evidence>
<dbReference type="AlphaFoldDB" id="V7CE25"/>
<feature type="binding site" evidence="22">
    <location>
        <position position="449"/>
    </location>
    <ligand>
        <name>S-adenosyl-L-methionine</name>
        <dbReference type="ChEBI" id="CHEBI:59789"/>
    </ligand>
</feature>
<evidence type="ECO:0000256" key="4">
    <source>
        <dbReference type="ARBA" id="ARBA00009775"/>
    </source>
</evidence>
<keyword evidence="13 24" id="KW-0378">Hydrolase</keyword>
<protein>
    <recommendedName>
        <fullName evidence="22">tRNA (guanine(37)-N1)-methyltransferase</fullName>
        <ecNumber evidence="22">2.1.1.228</ecNumber>
    </recommendedName>
    <alternativeName>
        <fullName evidence="22">M1G-methyltransferase</fullName>
    </alternativeName>
    <alternativeName>
        <fullName evidence="22">tRNA [GM37] methyltransferase</fullName>
    </alternativeName>
    <alternativeName>
        <fullName evidence="22">tRNA methyltransferase 5 homolog</fullName>
    </alternativeName>
</protein>
<feature type="binding site" evidence="22">
    <location>
        <begin position="293"/>
        <end position="294"/>
    </location>
    <ligand>
        <name>S-adenosyl-L-methionine</name>
        <dbReference type="ChEBI" id="CHEBI:59789"/>
    </ligand>
</feature>
<evidence type="ECO:0000256" key="5">
    <source>
        <dbReference type="ARBA" id="ARBA00022475"/>
    </source>
</evidence>
<keyword evidence="21 24" id="KW-0326">Glycosidase</keyword>
<keyword evidence="5" id="KW-1003">Cell membrane</keyword>
<dbReference type="PROSITE" id="PS51684">
    <property type="entry name" value="SAM_MT_TRM5_TYW2"/>
    <property type="match status" value="1"/>
</dbReference>
<evidence type="ECO:0000256" key="13">
    <source>
        <dbReference type="ARBA" id="ARBA00022801"/>
    </source>
</evidence>
<dbReference type="GO" id="GO:0052906">
    <property type="term" value="F:tRNA (guanine(37)-N1)-methyltransferase activity"/>
    <property type="evidence" value="ECO:0007669"/>
    <property type="project" value="UniProtKB-UniRule"/>
</dbReference>
<dbReference type="GO" id="GO:0005975">
    <property type="term" value="P:carbohydrate metabolic process"/>
    <property type="evidence" value="ECO:0007669"/>
    <property type="project" value="InterPro"/>
</dbReference>
<dbReference type="GO" id="GO:0005886">
    <property type="term" value="C:plasma membrane"/>
    <property type="evidence" value="ECO:0007669"/>
    <property type="project" value="UniProtKB-SubCell"/>
</dbReference>
<evidence type="ECO:0000256" key="7">
    <source>
        <dbReference type="ARBA" id="ARBA00022603"/>
    </source>
</evidence>
<evidence type="ECO:0000256" key="23">
    <source>
        <dbReference type="RuleBase" id="RU004335"/>
    </source>
</evidence>
<dbReference type="Pfam" id="PF00332">
    <property type="entry name" value="Glyco_hydro_17"/>
    <property type="match status" value="1"/>
</dbReference>
<comment type="subcellular location">
    <subcellularLocation>
        <location evidence="2">Cell membrane</location>
        <topology evidence="2">Lipid-anchor</topology>
        <topology evidence="2">GPI-anchor</topology>
    </subcellularLocation>
    <subcellularLocation>
        <location evidence="22">Mitochondrion matrix</location>
    </subcellularLocation>
    <subcellularLocation>
        <location evidence="22">Nucleus</location>
    </subcellularLocation>
    <subcellularLocation>
        <location evidence="22">Cytoplasm</location>
    </subcellularLocation>
    <text evidence="22">Predominantly in the mitochondria and in the nucleus.</text>
</comment>
<keyword evidence="15 22" id="KW-0496">Mitochondrion</keyword>
<keyword evidence="19 22" id="KW-0539">Nucleus</keyword>
<dbReference type="InterPro" id="IPR029063">
    <property type="entry name" value="SAM-dependent_MTases_sf"/>
</dbReference>
<evidence type="ECO:0000256" key="24">
    <source>
        <dbReference type="RuleBase" id="RU004336"/>
    </source>
</evidence>
<dbReference type="SMART" id="SM00768">
    <property type="entry name" value="X8"/>
    <property type="match status" value="1"/>
</dbReference>
<dbReference type="GO" id="GO:0005634">
    <property type="term" value="C:nucleus"/>
    <property type="evidence" value="ECO:0007669"/>
    <property type="project" value="UniProtKB-SubCell"/>
</dbReference>
<dbReference type="FunFam" id="1.20.58.1040:FF:000002">
    <property type="entry name" value="Glucan endo-1,3-beta-glucosidase 8"/>
    <property type="match status" value="1"/>
</dbReference>
<evidence type="ECO:0000256" key="9">
    <source>
        <dbReference type="ARBA" id="ARBA00022679"/>
    </source>
</evidence>
<proteinExistence type="inferred from homology"/>
<evidence type="ECO:0000256" key="21">
    <source>
        <dbReference type="ARBA" id="ARBA00023295"/>
    </source>
</evidence>
<feature type="binding site" evidence="22">
    <location>
        <begin position="321"/>
        <end position="322"/>
    </location>
    <ligand>
        <name>S-adenosyl-L-methionine</name>
        <dbReference type="ChEBI" id="CHEBI:59789"/>
    </ligand>
</feature>
<evidence type="ECO:0000256" key="15">
    <source>
        <dbReference type="ARBA" id="ARBA00023128"/>
    </source>
</evidence>
<sequence length="1012" mass="113383">MNCVKNGEAENNPDKVASRAPLHDNLLSGDNDAVADCEKLSESHLDESKFDVQFKLWALRIPCQHCKVATRILNGYLFDKPRVKPIIEDPTCDKNRYLIFSDKVQNEDLSDIPKQKVDELNGLCKIEVVPYSMTLGYSYWNHVLKQILPTGVEVPSSFETIVNCSTYTGQIAHLNLHDELLPYKDVIAKVIYDKNYPRIKTIVNKVGTITNEFRVPEFEILAGDHTMITEVKQYGATFRLDYSLVYWNSRLEHEHKRLVSMFQAGETICDMFAGIGPFAIPAAQKGCIVYANDLNPDSIHYLRINAKINKVDDRIYAYNMDARKFVSQLMEVPNTEVTSAHSSEVPILDTCHTCRVQDNAESNSENELPTVDTKDSNSGLGDVKGSTTHTATSVIAGKRSSSYREGDVEAHETGMLESVGRKGSTNKRMRGSEMSVTKTWEHIDHIIMNLPASAVQFLDAFRGLIQKKYWKGCLPWIHCYCFIRATETPDTIIAVAESALNAPIQDSKFHRVRDVAPNKKKKSHKMEQEKAPCVGNLVAFLLVFLTMASCGSGVGVNWGTMATHKLPPSKVVKMLQENGVNKLKLFDAEEWIMAALMGTDIEVMLAIPNNMLEDMSKNPQVADSWVYENVTTYMYPGGLNIKYIAVGNEPFLKEYNGSYLQTTLPALKNIQIALNSWGFGSQIKVTVPFNADAYYSPDSNQVPSAGDFRPEVRDQTIEIVQFLYANNAPFTVNIYPFLSLYGNDHFPFDFAFFDGNNRPLIDGNSVYTNVFDANLDTLLWALEKSGFPDMDVIVGEVGWPTDGDKNANVQNAKRFNMGLLKHALSGNGTPKRKGILDIYLFSLIDENAKSIAPGNFERHWGIFEFDGKPKYELDLAGLEQNKGLVPVEGVKYMEKRWCILDPEVKDLHLLAASIDYACSQSDCTALGYGSSCNTLTLLGNASYAFNMYYQVNSQQDWDCDFTGLATVTDDDPSEKGCQFPIMISFGSSLLRHGRLTTILMKAFSIYLFVIFL</sequence>
<keyword evidence="17" id="KW-1015">Disulfide bond</keyword>
<dbReference type="Gene3D" id="3.40.50.150">
    <property type="entry name" value="Vaccinia Virus protein VP39"/>
    <property type="match status" value="1"/>
</dbReference>
<keyword evidence="8" id="KW-0336">GPI-anchor</keyword>
<evidence type="ECO:0000256" key="12">
    <source>
        <dbReference type="ARBA" id="ARBA00022729"/>
    </source>
</evidence>
<dbReference type="InterPro" id="IPR017853">
    <property type="entry name" value="GH"/>
</dbReference>
<dbReference type="InterPro" id="IPR044965">
    <property type="entry name" value="Glyco_hydro_17_plant"/>
</dbReference>
<dbReference type="Gene3D" id="1.20.58.1040">
    <property type="match status" value="1"/>
</dbReference>
<keyword evidence="28" id="KW-1185">Reference proteome</keyword>
<evidence type="ECO:0000256" key="11">
    <source>
        <dbReference type="ARBA" id="ARBA00022694"/>
    </source>
</evidence>
<dbReference type="GO" id="GO:0006952">
    <property type="term" value="P:defense response"/>
    <property type="evidence" value="ECO:0007669"/>
    <property type="project" value="UniProtKB-KW"/>
</dbReference>
<comment type="similarity">
    <text evidence="3 23">Belongs to the glycosyl hydrolase 17 family.</text>
</comment>
<gene>
    <name evidence="27" type="ORF">PHAVU_003G176600g</name>
</gene>
<dbReference type="PROSITE" id="PS00587">
    <property type="entry name" value="GLYCOSYL_HYDROL_F17"/>
    <property type="match status" value="1"/>
</dbReference>
<evidence type="ECO:0000256" key="16">
    <source>
        <dbReference type="ARBA" id="ARBA00023136"/>
    </source>
</evidence>
<dbReference type="InterPro" id="IPR000490">
    <property type="entry name" value="Glyco_hydro_17"/>
</dbReference>
<dbReference type="Gene3D" id="3.20.20.80">
    <property type="entry name" value="Glycosidases"/>
    <property type="match status" value="1"/>
</dbReference>
<dbReference type="Gramene" id="ESW27131">
    <property type="protein sequence ID" value="ESW27131"/>
    <property type="gene ID" value="PHAVU_003G176600g"/>
</dbReference>
<evidence type="ECO:0000256" key="25">
    <source>
        <dbReference type="SAM" id="MobiDB-lite"/>
    </source>
</evidence>
<dbReference type="Pfam" id="PF02475">
    <property type="entry name" value="TRM5-TYW2_MTfase"/>
    <property type="match status" value="1"/>
</dbReference>
<keyword evidence="16" id="KW-0472">Membrane</keyword>
<dbReference type="OrthoDB" id="408788at2759"/>
<keyword evidence="11 22" id="KW-0819">tRNA processing</keyword>
<dbReference type="SUPFAM" id="SSF53335">
    <property type="entry name" value="S-adenosyl-L-methionine-dependent methyltransferases"/>
    <property type="match status" value="1"/>
</dbReference>
<dbReference type="FunFam" id="3.20.20.80:FF:000008">
    <property type="entry name" value="Glucan endo-1,3-beta-glucosidase 5"/>
    <property type="match status" value="1"/>
</dbReference>
<dbReference type="Pfam" id="PF07983">
    <property type="entry name" value="X8"/>
    <property type="match status" value="1"/>
</dbReference>
<dbReference type="GO" id="GO:0098552">
    <property type="term" value="C:side of membrane"/>
    <property type="evidence" value="ECO:0007669"/>
    <property type="project" value="UniProtKB-KW"/>
</dbReference>
<dbReference type="Pfam" id="PF25133">
    <property type="entry name" value="TYW2_N_2"/>
    <property type="match status" value="1"/>
</dbReference>
<dbReference type="InterPro" id="IPR012946">
    <property type="entry name" value="X8"/>
</dbReference>
<evidence type="ECO:0000313" key="27">
    <source>
        <dbReference type="EMBL" id="ESW27131.1"/>
    </source>
</evidence>
<dbReference type="EMBL" id="CM002290">
    <property type="protein sequence ID" value="ESW27131.1"/>
    <property type="molecule type" value="Genomic_DNA"/>
</dbReference>
<dbReference type="GO" id="GO:0042973">
    <property type="term" value="F:glucan endo-1,3-beta-D-glucosidase activity"/>
    <property type="evidence" value="ECO:0007669"/>
    <property type="project" value="UniProtKB-EC"/>
</dbReference>
<evidence type="ECO:0000256" key="20">
    <source>
        <dbReference type="ARBA" id="ARBA00023288"/>
    </source>
</evidence>
<evidence type="ECO:0000256" key="6">
    <source>
        <dbReference type="ARBA" id="ARBA00022490"/>
    </source>
</evidence>
<comment type="similarity">
    <text evidence="22">Belongs to the TRM5 / TYW2 family.</text>
</comment>
<evidence type="ECO:0000256" key="10">
    <source>
        <dbReference type="ARBA" id="ARBA00022691"/>
    </source>
</evidence>
<dbReference type="eggNOG" id="KOG2078">
    <property type="taxonomic scope" value="Eukaryota"/>
</dbReference>
<feature type="region of interest" description="Disordered" evidence="25">
    <location>
        <begin position="359"/>
        <end position="387"/>
    </location>
</feature>
<dbReference type="HAMAP" id="MF_03152">
    <property type="entry name" value="TRM5"/>
    <property type="match status" value="1"/>
</dbReference>
<dbReference type="FunFam" id="3.30.300.110:FF:000004">
    <property type="entry name" value="tRNA (guanine(37)-N1)-methyltransferase"/>
    <property type="match status" value="1"/>
</dbReference>
<feature type="region of interest" description="Disordered" evidence="25">
    <location>
        <begin position="1"/>
        <end position="20"/>
    </location>
</feature>
<keyword evidence="20" id="KW-0449">Lipoprotein</keyword>
<organism evidence="27 28">
    <name type="scientific">Phaseolus vulgaris</name>
    <name type="common">Kidney bean</name>
    <name type="synonym">French bean</name>
    <dbReference type="NCBI Taxonomy" id="3885"/>
    <lineage>
        <taxon>Eukaryota</taxon>
        <taxon>Viridiplantae</taxon>
        <taxon>Streptophyta</taxon>
        <taxon>Embryophyta</taxon>
        <taxon>Tracheophyta</taxon>
        <taxon>Spermatophyta</taxon>
        <taxon>Magnoliopsida</taxon>
        <taxon>eudicotyledons</taxon>
        <taxon>Gunneridae</taxon>
        <taxon>Pentapetalae</taxon>
        <taxon>rosids</taxon>
        <taxon>fabids</taxon>
        <taxon>Fabales</taxon>
        <taxon>Fabaceae</taxon>
        <taxon>Papilionoideae</taxon>
        <taxon>50 kb inversion clade</taxon>
        <taxon>NPAAA clade</taxon>
        <taxon>indigoferoid/millettioid clade</taxon>
        <taxon>Phaseoleae</taxon>
        <taxon>Phaseolus</taxon>
    </lineage>
</organism>
<keyword evidence="18" id="KW-0325">Glycoprotein</keyword>
<evidence type="ECO:0000256" key="17">
    <source>
        <dbReference type="ARBA" id="ARBA00023157"/>
    </source>
</evidence>